<dbReference type="PANTHER" id="PTHR10250">
    <property type="entry name" value="MICROSOMAL GLUTATHIONE S-TRANSFERASE"/>
    <property type="match status" value="1"/>
</dbReference>
<evidence type="ECO:0000256" key="5">
    <source>
        <dbReference type="SAM" id="Phobius"/>
    </source>
</evidence>
<dbReference type="GO" id="GO:0004364">
    <property type="term" value="F:glutathione transferase activity"/>
    <property type="evidence" value="ECO:0007669"/>
    <property type="project" value="TreeGrafter"/>
</dbReference>
<dbReference type="GO" id="GO:0016020">
    <property type="term" value="C:membrane"/>
    <property type="evidence" value="ECO:0007669"/>
    <property type="project" value="UniProtKB-SubCell"/>
</dbReference>
<dbReference type="SUPFAM" id="SSF161084">
    <property type="entry name" value="MAPEG domain-like"/>
    <property type="match status" value="1"/>
</dbReference>
<evidence type="ECO:0000313" key="7">
    <source>
        <dbReference type="RefSeq" id="XP_030982692.1"/>
    </source>
</evidence>
<dbReference type="GO" id="GO:0005635">
    <property type="term" value="C:nuclear envelope"/>
    <property type="evidence" value="ECO:0007669"/>
    <property type="project" value="TreeGrafter"/>
</dbReference>
<keyword evidence="2 5" id="KW-0812">Transmembrane</keyword>
<organism evidence="6 7">
    <name type="scientific">Pyricularia grisea</name>
    <name type="common">Crabgrass-specific blast fungus</name>
    <name type="synonym">Magnaporthe grisea</name>
    <dbReference type="NCBI Taxonomy" id="148305"/>
    <lineage>
        <taxon>Eukaryota</taxon>
        <taxon>Fungi</taxon>
        <taxon>Dikarya</taxon>
        <taxon>Ascomycota</taxon>
        <taxon>Pezizomycotina</taxon>
        <taxon>Sordariomycetes</taxon>
        <taxon>Sordariomycetidae</taxon>
        <taxon>Magnaporthales</taxon>
        <taxon>Pyriculariaceae</taxon>
        <taxon>Pyricularia</taxon>
    </lineage>
</organism>
<dbReference type="KEGG" id="pgri:PgNI_05987"/>
<evidence type="ECO:0000256" key="4">
    <source>
        <dbReference type="ARBA" id="ARBA00023136"/>
    </source>
</evidence>
<evidence type="ECO:0000256" key="1">
    <source>
        <dbReference type="ARBA" id="ARBA00004141"/>
    </source>
</evidence>
<evidence type="ECO:0000256" key="2">
    <source>
        <dbReference type="ARBA" id="ARBA00022692"/>
    </source>
</evidence>
<dbReference type="InterPro" id="IPR001129">
    <property type="entry name" value="Membr-assoc_MAPEG"/>
</dbReference>
<feature type="transmembrane region" description="Helical" evidence="5">
    <location>
        <begin position="124"/>
        <end position="145"/>
    </location>
</feature>
<proteinExistence type="predicted"/>
<evidence type="ECO:0000313" key="6">
    <source>
        <dbReference type="Proteomes" id="UP000515153"/>
    </source>
</evidence>
<dbReference type="InterPro" id="IPR050997">
    <property type="entry name" value="MAPEG"/>
</dbReference>
<dbReference type="GeneID" id="41960925"/>
<comment type="subcellular location">
    <subcellularLocation>
        <location evidence="1">Membrane</location>
        <topology evidence="1">Multi-pass membrane protein</topology>
    </subcellularLocation>
</comment>
<feature type="transmembrane region" description="Helical" evidence="5">
    <location>
        <begin position="13"/>
        <end position="33"/>
    </location>
</feature>
<protein>
    <recommendedName>
        <fullName evidence="8">Microsomal glutathione S-transferase 3-like protein</fullName>
    </recommendedName>
</protein>
<dbReference type="PANTHER" id="PTHR10250:SF26">
    <property type="entry name" value="GLUTATHIONE S-TRANSFERASE 3, MITOCHONDRIAL"/>
    <property type="match status" value="1"/>
</dbReference>
<keyword evidence="6" id="KW-1185">Reference proteome</keyword>
<sequence length="151" mass="15977">MSAAITLTLPGDYGYVLLAAASSFFLQTYHMVLSSKARKESGLAYPIAYAEAQVAAKDPKAFAFNCAQRAQTNFTENLTPFLGALLISGLKYPIPSAGLGAGWVVSRIIYASGYTSFGPKGRGIGFIGSALADLSLKFMAFYAAYSLSFGQ</sequence>
<keyword evidence="4 5" id="KW-0472">Membrane</keyword>
<reference evidence="6 7" key="1">
    <citation type="journal article" date="2019" name="Mol. Biol. Evol.">
        <title>Blast fungal genomes show frequent chromosomal changes, gene gains and losses, and effector gene turnover.</title>
        <authorList>
            <person name="Gomez Luciano L.B."/>
            <person name="Jason Tsai I."/>
            <person name="Chuma I."/>
            <person name="Tosa Y."/>
            <person name="Chen Y.H."/>
            <person name="Li J.Y."/>
            <person name="Li M.Y."/>
            <person name="Jade Lu M.Y."/>
            <person name="Nakayashiki H."/>
            <person name="Li W.H."/>
        </authorList>
    </citation>
    <scope>NUCLEOTIDE SEQUENCE [LARGE SCALE GENOMIC DNA]</scope>
    <source>
        <strain evidence="6 7">NI907</strain>
    </source>
</reference>
<dbReference type="AlphaFoldDB" id="A0A6P8B663"/>
<evidence type="ECO:0008006" key="8">
    <source>
        <dbReference type="Google" id="ProtNLM"/>
    </source>
</evidence>
<gene>
    <name evidence="7" type="ORF">PgNI_05987</name>
</gene>
<reference evidence="7" key="3">
    <citation type="submission" date="2025-08" db="UniProtKB">
        <authorList>
            <consortium name="RefSeq"/>
        </authorList>
    </citation>
    <scope>IDENTIFICATION</scope>
    <source>
        <strain evidence="7">NI907</strain>
    </source>
</reference>
<accession>A0A6P8B663</accession>
<dbReference type="GO" id="GO:0005783">
    <property type="term" value="C:endoplasmic reticulum"/>
    <property type="evidence" value="ECO:0007669"/>
    <property type="project" value="TreeGrafter"/>
</dbReference>
<dbReference type="GO" id="GO:0004602">
    <property type="term" value="F:glutathione peroxidase activity"/>
    <property type="evidence" value="ECO:0007669"/>
    <property type="project" value="TreeGrafter"/>
</dbReference>
<evidence type="ECO:0000256" key="3">
    <source>
        <dbReference type="ARBA" id="ARBA00022989"/>
    </source>
</evidence>
<dbReference type="Gene3D" id="1.20.120.550">
    <property type="entry name" value="Membrane associated eicosanoid/glutathione metabolism-like domain"/>
    <property type="match status" value="1"/>
</dbReference>
<keyword evidence="3 5" id="KW-1133">Transmembrane helix</keyword>
<dbReference type="Pfam" id="PF01124">
    <property type="entry name" value="MAPEG"/>
    <property type="match status" value="1"/>
</dbReference>
<name>A0A6P8B663_PYRGI</name>
<dbReference type="Proteomes" id="UP000515153">
    <property type="component" value="Chromosome I"/>
</dbReference>
<dbReference type="RefSeq" id="XP_030982692.1">
    <property type="nucleotide sequence ID" value="XM_031126016.1"/>
</dbReference>
<dbReference type="InterPro" id="IPR023352">
    <property type="entry name" value="MAPEG-like_dom_sf"/>
</dbReference>
<reference evidence="7" key="2">
    <citation type="submission" date="2019-10" db="EMBL/GenBank/DDBJ databases">
        <authorList>
            <consortium name="NCBI Genome Project"/>
        </authorList>
    </citation>
    <scope>NUCLEOTIDE SEQUENCE</scope>
    <source>
        <strain evidence="7">NI907</strain>
    </source>
</reference>